<evidence type="ECO:0000256" key="1">
    <source>
        <dbReference type="SAM" id="MobiDB-lite"/>
    </source>
</evidence>
<sequence>MDEVDILYGILMPNVSTADTEETVCTISPPLVSSTPKRKPTWTDLEQSVLLEEVTKKEKSLFGKFKGCGRGKKERETAWEDVAKAVSQCNGLRVERGVPPVNVIISEHHQFNRSGSQNPDCESLWSIYIQQKAKFDGSTKTATDEGNGKDGDGNGSHGIKEGETERRNSSFEVKEGEINQ</sequence>
<dbReference type="InParanoid" id="K1QM94"/>
<dbReference type="EMBL" id="JH816847">
    <property type="protein sequence ID" value="EKC32189.1"/>
    <property type="molecule type" value="Genomic_DNA"/>
</dbReference>
<reference evidence="3" key="1">
    <citation type="journal article" date="2012" name="Nature">
        <title>The oyster genome reveals stress adaptation and complexity of shell formation.</title>
        <authorList>
            <person name="Zhang G."/>
            <person name="Fang X."/>
            <person name="Guo X."/>
            <person name="Li L."/>
            <person name="Luo R."/>
            <person name="Xu F."/>
            <person name="Yang P."/>
            <person name="Zhang L."/>
            <person name="Wang X."/>
            <person name="Qi H."/>
            <person name="Xiong Z."/>
            <person name="Que H."/>
            <person name="Xie Y."/>
            <person name="Holland P.W."/>
            <person name="Paps J."/>
            <person name="Zhu Y."/>
            <person name="Wu F."/>
            <person name="Chen Y."/>
            <person name="Wang J."/>
            <person name="Peng C."/>
            <person name="Meng J."/>
            <person name="Yang L."/>
            <person name="Liu J."/>
            <person name="Wen B."/>
            <person name="Zhang N."/>
            <person name="Huang Z."/>
            <person name="Zhu Q."/>
            <person name="Feng Y."/>
            <person name="Mount A."/>
            <person name="Hedgecock D."/>
            <person name="Xu Z."/>
            <person name="Liu Y."/>
            <person name="Domazet-Loso T."/>
            <person name="Du Y."/>
            <person name="Sun X."/>
            <person name="Zhang S."/>
            <person name="Liu B."/>
            <person name="Cheng P."/>
            <person name="Jiang X."/>
            <person name="Li J."/>
            <person name="Fan D."/>
            <person name="Wang W."/>
            <person name="Fu W."/>
            <person name="Wang T."/>
            <person name="Wang B."/>
            <person name="Zhang J."/>
            <person name="Peng Z."/>
            <person name="Li Y."/>
            <person name="Li N."/>
            <person name="Wang J."/>
            <person name="Chen M."/>
            <person name="He Y."/>
            <person name="Tan F."/>
            <person name="Song X."/>
            <person name="Zheng Q."/>
            <person name="Huang R."/>
            <person name="Yang H."/>
            <person name="Du X."/>
            <person name="Chen L."/>
            <person name="Yang M."/>
            <person name="Gaffney P.M."/>
            <person name="Wang S."/>
            <person name="Luo L."/>
            <person name="She Z."/>
            <person name="Ming Y."/>
            <person name="Huang W."/>
            <person name="Zhang S."/>
            <person name="Huang B."/>
            <person name="Zhang Y."/>
            <person name="Qu T."/>
            <person name="Ni P."/>
            <person name="Miao G."/>
            <person name="Wang J."/>
            <person name="Wang Q."/>
            <person name="Steinberg C.E."/>
            <person name="Wang H."/>
            <person name="Li N."/>
            <person name="Qian L."/>
            <person name="Zhang G."/>
            <person name="Li Y."/>
            <person name="Yang H."/>
            <person name="Liu X."/>
            <person name="Wang J."/>
            <person name="Yin Y."/>
            <person name="Wang J."/>
        </authorList>
    </citation>
    <scope>NUCLEOTIDE SEQUENCE [LARGE SCALE GENOMIC DNA]</scope>
    <source>
        <strain evidence="3">05x7-T-G4-1.051#20</strain>
    </source>
</reference>
<gene>
    <name evidence="3" type="ORF">CGI_10014424</name>
</gene>
<feature type="region of interest" description="Disordered" evidence="1">
    <location>
        <begin position="136"/>
        <end position="180"/>
    </location>
</feature>
<evidence type="ECO:0000313" key="3">
    <source>
        <dbReference type="EMBL" id="EKC32189.1"/>
    </source>
</evidence>
<protein>
    <recommendedName>
        <fullName evidence="2">Myb/SANT-like DNA-binding domain-containing protein</fullName>
    </recommendedName>
</protein>
<accession>K1QM94</accession>
<dbReference type="HOGENOM" id="CLU_128394_0_0_1"/>
<proteinExistence type="predicted"/>
<dbReference type="AlphaFoldDB" id="K1QM94"/>
<organism evidence="3">
    <name type="scientific">Magallana gigas</name>
    <name type="common">Pacific oyster</name>
    <name type="synonym">Crassostrea gigas</name>
    <dbReference type="NCBI Taxonomy" id="29159"/>
    <lineage>
        <taxon>Eukaryota</taxon>
        <taxon>Metazoa</taxon>
        <taxon>Spiralia</taxon>
        <taxon>Lophotrochozoa</taxon>
        <taxon>Mollusca</taxon>
        <taxon>Bivalvia</taxon>
        <taxon>Autobranchia</taxon>
        <taxon>Pteriomorphia</taxon>
        <taxon>Ostreida</taxon>
        <taxon>Ostreoidea</taxon>
        <taxon>Ostreidae</taxon>
        <taxon>Magallana</taxon>
    </lineage>
</organism>
<name>K1QM94_MAGGI</name>
<feature type="domain" description="Myb/SANT-like DNA-binding" evidence="2">
    <location>
        <begin position="38"/>
        <end position="91"/>
    </location>
</feature>
<dbReference type="Pfam" id="PF13873">
    <property type="entry name" value="Myb_DNA-bind_5"/>
    <property type="match status" value="1"/>
</dbReference>
<dbReference type="InterPro" id="IPR028002">
    <property type="entry name" value="Myb_DNA-bind_5"/>
</dbReference>
<evidence type="ECO:0000259" key="2">
    <source>
        <dbReference type="Pfam" id="PF13873"/>
    </source>
</evidence>